<name>E3H6T0_ILYPC</name>
<keyword evidence="9" id="KW-0997">Cell inner membrane</keyword>
<evidence type="ECO:0000256" key="11">
    <source>
        <dbReference type="RuleBase" id="RU004181"/>
    </source>
</evidence>
<dbReference type="EC" id="3.4.23.36" evidence="9"/>
<dbReference type="eggNOG" id="COG0597">
    <property type="taxonomic scope" value="Bacteria"/>
</dbReference>
<keyword evidence="3 9" id="KW-0645">Protease</keyword>
<dbReference type="OrthoDB" id="9810259at2"/>
<comment type="pathway">
    <text evidence="9">Protein modification; lipoprotein biosynthesis (signal peptide cleavage).</text>
</comment>
<feature type="active site" evidence="9">
    <location>
        <position position="128"/>
    </location>
</feature>
<dbReference type="UniPathway" id="UPA00665"/>
<comment type="subcellular location">
    <subcellularLocation>
        <location evidence="9">Cell inner membrane</location>
        <topology evidence="9">Multi-pass membrane protein</topology>
    </subcellularLocation>
</comment>
<comment type="similarity">
    <text evidence="1 9 11">Belongs to the peptidase A8 family.</text>
</comment>
<keyword evidence="13" id="KW-1185">Reference proteome</keyword>
<keyword evidence="2 9" id="KW-1003">Cell membrane</keyword>
<feature type="transmembrane region" description="Helical" evidence="9">
    <location>
        <begin position="118"/>
        <end position="140"/>
    </location>
</feature>
<keyword evidence="7 9" id="KW-1133">Transmembrane helix</keyword>
<evidence type="ECO:0000256" key="3">
    <source>
        <dbReference type="ARBA" id="ARBA00022670"/>
    </source>
</evidence>
<dbReference type="EMBL" id="CP002281">
    <property type="protein sequence ID" value="ADO82449.1"/>
    <property type="molecule type" value="Genomic_DNA"/>
</dbReference>
<keyword evidence="12" id="KW-0449">Lipoprotein</keyword>
<reference evidence="12 13" key="1">
    <citation type="journal article" date="2010" name="Stand. Genomic Sci.">
        <title>Complete genome sequence of Ilyobacter polytropus type strain (CuHbu1).</title>
        <authorList>
            <person name="Sikorski J."/>
            <person name="Chertkov O."/>
            <person name="Lapidus A."/>
            <person name="Nolan M."/>
            <person name="Lucas S."/>
            <person name="Del Rio T.G."/>
            <person name="Tice H."/>
            <person name="Cheng J.F."/>
            <person name="Tapia R."/>
            <person name="Han C."/>
            <person name="Goodwin L."/>
            <person name="Pitluck S."/>
            <person name="Liolios K."/>
            <person name="Ivanova N."/>
            <person name="Mavromatis K."/>
            <person name="Mikhailova N."/>
            <person name="Pati A."/>
            <person name="Chen A."/>
            <person name="Palaniappan K."/>
            <person name="Land M."/>
            <person name="Hauser L."/>
            <person name="Chang Y.J."/>
            <person name="Jeffries C.D."/>
            <person name="Brambilla E."/>
            <person name="Yasawong M."/>
            <person name="Rohde M."/>
            <person name="Pukall R."/>
            <person name="Spring S."/>
            <person name="Goker M."/>
            <person name="Woyke T."/>
            <person name="Bristow J."/>
            <person name="Eisen J.A."/>
            <person name="Markowitz V."/>
            <person name="Hugenholtz P."/>
            <person name="Kyrpides N.C."/>
            <person name="Klenk H.P."/>
        </authorList>
    </citation>
    <scope>NUCLEOTIDE SEQUENCE [LARGE SCALE GENOMIC DNA]</scope>
    <source>
        <strain evidence="13">ATCC 51220 / DSM 2926 / LMG 16218 / CuHBu1</strain>
    </source>
</reference>
<evidence type="ECO:0000256" key="8">
    <source>
        <dbReference type="ARBA" id="ARBA00023136"/>
    </source>
</evidence>
<dbReference type="Proteomes" id="UP000006875">
    <property type="component" value="Chromosome"/>
</dbReference>
<keyword evidence="4 9" id="KW-0812">Transmembrane</keyword>
<feature type="transmembrane region" description="Helical" evidence="9">
    <location>
        <begin position="57"/>
        <end position="76"/>
    </location>
</feature>
<dbReference type="GO" id="GO:0006508">
    <property type="term" value="P:proteolysis"/>
    <property type="evidence" value="ECO:0007669"/>
    <property type="project" value="UniProtKB-KW"/>
</dbReference>
<evidence type="ECO:0000256" key="4">
    <source>
        <dbReference type="ARBA" id="ARBA00022692"/>
    </source>
</evidence>
<evidence type="ECO:0000256" key="9">
    <source>
        <dbReference type="HAMAP-Rule" id="MF_00161"/>
    </source>
</evidence>
<dbReference type="InterPro" id="IPR001872">
    <property type="entry name" value="Peptidase_A8"/>
</dbReference>
<comment type="catalytic activity">
    <reaction evidence="9 10">
        <text>Release of signal peptides from bacterial membrane prolipoproteins. Hydrolyzes -Xaa-Yaa-Zaa-|-(S,diacylglyceryl)Cys-, in which Xaa is hydrophobic (preferably Leu), and Yaa (Ala or Ser) and Zaa (Gly or Ala) have small, neutral side chains.</text>
        <dbReference type="EC" id="3.4.23.36"/>
    </reaction>
</comment>
<dbReference type="GO" id="GO:0004190">
    <property type="term" value="F:aspartic-type endopeptidase activity"/>
    <property type="evidence" value="ECO:0007669"/>
    <property type="project" value="UniProtKB-UniRule"/>
</dbReference>
<feature type="active site" evidence="9">
    <location>
        <position position="112"/>
    </location>
</feature>
<keyword evidence="6 9" id="KW-0378">Hydrolase</keyword>
<dbReference type="HOGENOM" id="CLU_083252_3_3_0"/>
<evidence type="ECO:0000313" key="13">
    <source>
        <dbReference type="Proteomes" id="UP000006875"/>
    </source>
</evidence>
<dbReference type="PROSITE" id="PS00855">
    <property type="entry name" value="SPASE_II"/>
    <property type="match status" value="1"/>
</dbReference>
<dbReference type="PRINTS" id="PR00781">
    <property type="entry name" value="LIPOSIGPTASE"/>
</dbReference>
<evidence type="ECO:0000256" key="2">
    <source>
        <dbReference type="ARBA" id="ARBA00022475"/>
    </source>
</evidence>
<evidence type="ECO:0000313" key="12">
    <source>
        <dbReference type="EMBL" id="ADO82449.1"/>
    </source>
</evidence>
<proteinExistence type="inferred from homology"/>
<dbReference type="AlphaFoldDB" id="E3H6T0"/>
<dbReference type="GO" id="GO:0005886">
    <property type="term" value="C:plasma membrane"/>
    <property type="evidence" value="ECO:0007669"/>
    <property type="project" value="UniProtKB-SubCell"/>
</dbReference>
<protein>
    <recommendedName>
        <fullName evidence="9">Lipoprotein signal peptidase</fullName>
        <ecNumber evidence="9">3.4.23.36</ecNumber>
    </recommendedName>
    <alternativeName>
        <fullName evidence="9">Prolipoprotein signal peptidase</fullName>
    </alternativeName>
    <alternativeName>
        <fullName evidence="9">Signal peptidase II</fullName>
        <shortName evidence="9">SPase II</shortName>
    </alternativeName>
</protein>
<dbReference type="KEGG" id="ipo:Ilyop_0662"/>
<feature type="transmembrane region" description="Helical" evidence="9">
    <location>
        <begin position="88"/>
        <end position="106"/>
    </location>
</feature>
<dbReference type="Pfam" id="PF01252">
    <property type="entry name" value="Peptidase_A8"/>
    <property type="match status" value="1"/>
</dbReference>
<evidence type="ECO:0000256" key="7">
    <source>
        <dbReference type="ARBA" id="ARBA00022989"/>
    </source>
</evidence>
<organism evidence="12 13">
    <name type="scientific">Ilyobacter polytropus (strain ATCC 51220 / DSM 2926 / LMG 16218 / CuHBu1)</name>
    <dbReference type="NCBI Taxonomy" id="572544"/>
    <lineage>
        <taxon>Bacteria</taxon>
        <taxon>Fusobacteriati</taxon>
        <taxon>Fusobacteriota</taxon>
        <taxon>Fusobacteriia</taxon>
        <taxon>Fusobacteriales</taxon>
        <taxon>Fusobacteriaceae</taxon>
        <taxon>Ilyobacter</taxon>
    </lineage>
</organism>
<evidence type="ECO:0000256" key="6">
    <source>
        <dbReference type="ARBA" id="ARBA00022801"/>
    </source>
</evidence>
<dbReference type="NCBIfam" id="TIGR00077">
    <property type="entry name" value="lspA"/>
    <property type="match status" value="1"/>
</dbReference>
<evidence type="ECO:0000256" key="1">
    <source>
        <dbReference type="ARBA" id="ARBA00006139"/>
    </source>
</evidence>
<dbReference type="PANTHER" id="PTHR33695">
    <property type="entry name" value="LIPOPROTEIN SIGNAL PEPTIDASE"/>
    <property type="match status" value="1"/>
</dbReference>
<evidence type="ECO:0000256" key="5">
    <source>
        <dbReference type="ARBA" id="ARBA00022750"/>
    </source>
</evidence>
<dbReference type="PANTHER" id="PTHR33695:SF1">
    <property type="entry name" value="LIPOPROTEIN SIGNAL PEPTIDASE"/>
    <property type="match status" value="1"/>
</dbReference>
<dbReference type="STRING" id="572544.Ilyop_0662"/>
<evidence type="ECO:0000256" key="10">
    <source>
        <dbReference type="RuleBase" id="RU000594"/>
    </source>
</evidence>
<sequence>MLYLLLILLLIALDQISKIMIVGRMVEGESIALLYDFLHITYVKNRGVAFGMLQGKINIISLVTVAAIIGIIIYLAKNLKKGNTLENFAYSFILSGAIGNMLDRIFRGFVVDMVDFRGIWSFVFNLADVWINIGVALIVLESVLATKKKEKSIEEESK</sequence>
<dbReference type="HAMAP" id="MF_00161">
    <property type="entry name" value="LspA"/>
    <property type="match status" value="1"/>
</dbReference>
<accession>E3H6T0</accession>
<comment type="function">
    <text evidence="9 10">This protein specifically catalyzes the removal of signal peptides from prolipoproteins.</text>
</comment>
<gene>
    <name evidence="9" type="primary">lspA</name>
    <name evidence="12" type="ordered locus">Ilyop_0662</name>
</gene>
<dbReference type="RefSeq" id="WP_013387119.1">
    <property type="nucleotide sequence ID" value="NC_014632.1"/>
</dbReference>
<comment type="caution">
    <text evidence="9">Lacks conserved residue(s) required for the propagation of feature annotation.</text>
</comment>
<keyword evidence="8 9" id="KW-0472">Membrane</keyword>
<keyword evidence="5 9" id="KW-0064">Aspartyl protease</keyword>